<name>A0A8S5S0B7_9CAUD</name>
<proteinExistence type="predicted"/>
<dbReference type="EMBL" id="BK032511">
    <property type="protein sequence ID" value="DAF44360.1"/>
    <property type="molecule type" value="Genomic_DNA"/>
</dbReference>
<protein>
    <submittedName>
        <fullName evidence="1">Uncharacterized protein</fullName>
    </submittedName>
</protein>
<evidence type="ECO:0000313" key="1">
    <source>
        <dbReference type="EMBL" id="DAF44360.1"/>
    </source>
</evidence>
<sequence length="54" mass="5759">MQASNVSNDMVVSLVCLGCQSVSYFSLSSFLIQSGLQSGDVSNSVIMNFVCFTI</sequence>
<reference evidence="1" key="1">
    <citation type="journal article" date="2021" name="Proc. Natl. Acad. Sci. U.S.A.">
        <title>A Catalog of Tens of Thousands of Viruses from Human Metagenomes Reveals Hidden Associations with Chronic Diseases.</title>
        <authorList>
            <person name="Tisza M.J."/>
            <person name="Buck C.B."/>
        </authorList>
    </citation>
    <scope>NUCLEOTIDE SEQUENCE</scope>
    <source>
        <strain evidence="1">Ct8Lf7</strain>
    </source>
</reference>
<accession>A0A8S5S0B7</accession>
<organism evidence="1">
    <name type="scientific">Podoviridae sp. ct8Lf7</name>
    <dbReference type="NCBI Taxonomy" id="2827723"/>
    <lineage>
        <taxon>Viruses</taxon>
        <taxon>Duplodnaviria</taxon>
        <taxon>Heunggongvirae</taxon>
        <taxon>Uroviricota</taxon>
        <taxon>Caudoviricetes</taxon>
    </lineage>
</organism>